<dbReference type="CDD" id="cd00684">
    <property type="entry name" value="Terpene_cyclase_plant_C1"/>
    <property type="match status" value="1"/>
</dbReference>
<dbReference type="GO" id="GO:0010333">
    <property type="term" value="F:terpene synthase activity"/>
    <property type="evidence" value="ECO:0007669"/>
    <property type="project" value="InterPro"/>
</dbReference>
<gene>
    <name evidence="8" type="ORF">C5167_034887</name>
</gene>
<dbReference type="Gene3D" id="1.50.10.130">
    <property type="entry name" value="Terpene synthase, N-terminal domain"/>
    <property type="match status" value="2"/>
</dbReference>
<dbReference type="InterPro" id="IPR001906">
    <property type="entry name" value="Terpene_synth_N"/>
</dbReference>
<dbReference type="InterPro" id="IPR005630">
    <property type="entry name" value="Terpene_synthase_metal-bd"/>
</dbReference>
<dbReference type="Gene3D" id="1.10.600.10">
    <property type="entry name" value="Farnesyl Diphosphate Synthase"/>
    <property type="match status" value="1"/>
</dbReference>
<dbReference type="SFLD" id="SFLDG01014">
    <property type="entry name" value="Terpene_Cyclase_Like_1_N-term"/>
    <property type="match status" value="1"/>
</dbReference>
<dbReference type="Gramene" id="RZC71744">
    <property type="protein sequence ID" value="RZC71744"/>
    <property type="gene ID" value="C5167_034887"/>
</dbReference>
<dbReference type="PANTHER" id="PTHR31225">
    <property type="entry name" value="OS04G0344100 PROTEIN-RELATED"/>
    <property type="match status" value="1"/>
</dbReference>
<dbReference type="InterPro" id="IPR034741">
    <property type="entry name" value="Terpene_cyclase-like_1_C"/>
</dbReference>
<evidence type="ECO:0000259" key="7">
    <source>
        <dbReference type="Pfam" id="PF03936"/>
    </source>
</evidence>
<name>A0A4Y7KED7_PAPSO</name>
<sequence length="693" mass="80683">MFADQVCSGSLSSTLKLINVIQRLGVSYHFDGEIRASLDTINKKNYGWEKDDLFTRALRFRLLRQHATKDDDTYSAFNDIQGMLSVYEASFYALEGEDILDKAQKLHSMPLTIEGQLSSPSDSTVSHYQLRMSGVIEKSENITPRRSANYEASDWGHDFVQSLKSDYAEENYTRRSEKLKENVRLMFADQVCSGSVSSTLKLINVIERLGVSYHFDGEIRASLDTINKKNYGWEKDDLFTRALRFRLLRQHRYEVSQDVFKRFMAEMTNTSSALNDIEGVVSVYETSFYAFEGEDILDEARKLVTGILKEYLLSSAKDQGNTNSITERLVRHALGLPFHWIAPRVEARWYIDTYEMMQDMDPLLLEFAKLDFNILQAKYQDELKHISRWWKELGCIELLSFSRNRIVEMFVWTVWCHFEPGFDISREETTKWGALATLVDDAYDVYGTLEELNMFTDAVERWDVNKIVDLPDYMKVLYLAVYNTTNALAYEVLKKRGLDILSYLKKLWADFCKSYLVEAKWYYSGYTPTFEEYMDNGWISAGCVMPLYAYLLQGNEITKEALERIKNHSCDIVRYSLMIIRLVDDLQTSSHEQERGDTPKAIQCYMHQNGVSQTIAREHIKHMIHDLWKKMNGDEYSRSIFPRQFIDFVENFARSCHCIYQFEDYGGKAGPEMKNRIVSLIEKPIPIKKNSFT</sequence>
<dbReference type="EMBL" id="CM010721">
    <property type="protein sequence ID" value="RZC71744.1"/>
    <property type="molecule type" value="Genomic_DNA"/>
</dbReference>
<evidence type="ECO:0000256" key="1">
    <source>
        <dbReference type="ARBA" id="ARBA00001936"/>
    </source>
</evidence>
<dbReference type="Proteomes" id="UP000316621">
    <property type="component" value="Chromosome 7"/>
</dbReference>
<dbReference type="Pfam" id="PF03936">
    <property type="entry name" value="Terpene_synth_C"/>
    <property type="match status" value="1"/>
</dbReference>
<accession>A0A4Y7KED7</accession>
<dbReference type="FunFam" id="1.10.600.10:FF:000007">
    <property type="entry name" value="Isoprene synthase, chloroplastic"/>
    <property type="match status" value="1"/>
</dbReference>
<dbReference type="Pfam" id="PF01397">
    <property type="entry name" value="Terpene_synth"/>
    <property type="match status" value="2"/>
</dbReference>
<keyword evidence="4" id="KW-0460">Magnesium</keyword>
<evidence type="ECO:0000256" key="5">
    <source>
        <dbReference type="ARBA" id="ARBA00023239"/>
    </source>
</evidence>
<reference evidence="8 9" key="1">
    <citation type="journal article" date="2018" name="Science">
        <title>The opium poppy genome and morphinan production.</title>
        <authorList>
            <person name="Guo L."/>
            <person name="Winzer T."/>
            <person name="Yang X."/>
            <person name="Li Y."/>
            <person name="Ning Z."/>
            <person name="He Z."/>
            <person name="Teodor R."/>
            <person name="Lu Y."/>
            <person name="Bowser T.A."/>
            <person name="Graham I.A."/>
            <person name="Ye K."/>
        </authorList>
    </citation>
    <scope>NUCLEOTIDE SEQUENCE [LARGE SCALE GENOMIC DNA]</scope>
    <source>
        <strain evidence="9">cv. HN1</strain>
        <tissue evidence="8">Leaves</tissue>
    </source>
</reference>
<evidence type="ECO:0000259" key="6">
    <source>
        <dbReference type="Pfam" id="PF01397"/>
    </source>
</evidence>
<dbReference type="PANTHER" id="PTHR31225:SF245">
    <property type="entry name" value="(-)-ALPHA-TERPINEOL SYNTHASE-LIKE"/>
    <property type="match status" value="1"/>
</dbReference>
<feature type="domain" description="Terpene synthase N-terminal" evidence="6">
    <location>
        <begin position="154"/>
        <end position="334"/>
    </location>
</feature>
<dbReference type="SUPFAM" id="SSF48239">
    <property type="entry name" value="Terpenoid cyclases/Protein prenyltransferases"/>
    <property type="match status" value="2"/>
</dbReference>
<dbReference type="InterPro" id="IPR008930">
    <property type="entry name" value="Terpenoid_cyclase/PrenylTrfase"/>
</dbReference>
<dbReference type="InterPro" id="IPR008949">
    <property type="entry name" value="Isoprenoid_synthase_dom_sf"/>
</dbReference>
<evidence type="ECO:0000256" key="4">
    <source>
        <dbReference type="ARBA" id="ARBA00022842"/>
    </source>
</evidence>
<evidence type="ECO:0000256" key="3">
    <source>
        <dbReference type="ARBA" id="ARBA00022723"/>
    </source>
</evidence>
<comment type="cofactor">
    <cofactor evidence="1">
        <name>Mn(2+)</name>
        <dbReference type="ChEBI" id="CHEBI:29035"/>
    </cofactor>
</comment>
<keyword evidence="5" id="KW-0456">Lyase</keyword>
<dbReference type="InterPro" id="IPR050148">
    <property type="entry name" value="Terpene_synthase-like"/>
</dbReference>
<organism evidence="8 9">
    <name type="scientific">Papaver somniferum</name>
    <name type="common">Opium poppy</name>
    <dbReference type="NCBI Taxonomy" id="3469"/>
    <lineage>
        <taxon>Eukaryota</taxon>
        <taxon>Viridiplantae</taxon>
        <taxon>Streptophyta</taxon>
        <taxon>Embryophyta</taxon>
        <taxon>Tracheophyta</taxon>
        <taxon>Spermatophyta</taxon>
        <taxon>Magnoliopsida</taxon>
        <taxon>Ranunculales</taxon>
        <taxon>Papaveraceae</taxon>
        <taxon>Papaveroideae</taxon>
        <taxon>Papaver</taxon>
    </lineage>
</organism>
<feature type="domain" description="Terpene synthase N-terminal" evidence="6">
    <location>
        <begin position="9"/>
        <end position="111"/>
    </location>
</feature>
<dbReference type="InterPro" id="IPR044814">
    <property type="entry name" value="Terpene_cyclase_plant_C1"/>
</dbReference>
<comment type="cofactor">
    <cofactor evidence="2">
        <name>Mg(2+)</name>
        <dbReference type="ChEBI" id="CHEBI:18420"/>
    </cofactor>
</comment>
<dbReference type="GO" id="GO:0000287">
    <property type="term" value="F:magnesium ion binding"/>
    <property type="evidence" value="ECO:0007669"/>
    <property type="project" value="InterPro"/>
</dbReference>
<keyword evidence="3" id="KW-0479">Metal-binding</keyword>
<dbReference type="SFLD" id="SFLDG01019">
    <property type="entry name" value="Terpene_Cyclase_Like_1_C_Termi"/>
    <property type="match status" value="1"/>
</dbReference>
<evidence type="ECO:0000313" key="8">
    <source>
        <dbReference type="EMBL" id="RZC71744.1"/>
    </source>
</evidence>
<dbReference type="AlphaFoldDB" id="A0A4Y7KED7"/>
<proteinExistence type="predicted"/>
<protein>
    <submittedName>
        <fullName evidence="8">Uncharacterized protein</fullName>
    </submittedName>
</protein>
<dbReference type="OMA" id="YNAISEM"/>
<dbReference type="InterPro" id="IPR036965">
    <property type="entry name" value="Terpene_synth_N_sf"/>
</dbReference>
<dbReference type="SUPFAM" id="SSF48576">
    <property type="entry name" value="Terpenoid synthases"/>
    <property type="match status" value="1"/>
</dbReference>
<keyword evidence="9" id="KW-1185">Reference proteome</keyword>
<dbReference type="SFLD" id="SFLDS00005">
    <property type="entry name" value="Isoprenoid_Synthase_Type_I"/>
    <property type="match status" value="1"/>
</dbReference>
<evidence type="ECO:0000313" key="9">
    <source>
        <dbReference type="Proteomes" id="UP000316621"/>
    </source>
</evidence>
<dbReference type="GO" id="GO:0016102">
    <property type="term" value="P:diterpenoid biosynthetic process"/>
    <property type="evidence" value="ECO:0007669"/>
    <property type="project" value="InterPro"/>
</dbReference>
<feature type="domain" description="Terpene synthase metal-binding" evidence="7">
    <location>
        <begin position="391"/>
        <end position="630"/>
    </location>
</feature>
<evidence type="ECO:0000256" key="2">
    <source>
        <dbReference type="ARBA" id="ARBA00001946"/>
    </source>
</evidence>